<name>A0A6G0Y316_APHCR</name>
<protein>
    <submittedName>
        <fullName evidence="2">Uncharacterized protein</fullName>
    </submittedName>
</protein>
<proteinExistence type="predicted"/>
<feature type="region of interest" description="Disordered" evidence="1">
    <location>
        <begin position="1"/>
        <end position="24"/>
    </location>
</feature>
<dbReference type="Proteomes" id="UP000478052">
    <property type="component" value="Unassembled WGS sequence"/>
</dbReference>
<evidence type="ECO:0000313" key="3">
    <source>
        <dbReference type="Proteomes" id="UP000478052"/>
    </source>
</evidence>
<sequence length="237" mass="26799">MKHICSESQSTNQQKNETEIEQNKGTGRTFQEKWKKLYPWIVYHNDKVFCSRCTTAVQNNIVLPQTTIVDKNTKNAFVVSGSPFHSAAVYANVAQKRSENIYNTLNTANSKQMKNSRAALLKIISSILYLTKQGLVIRGGHTGNNSNINQLLKLRSSDSIELDSWLSRTACKWTSHEVQNEIVGLLSQYVQTNLIHQIKDSKYFSIIMDETMDNTVEVPNLGQVGNLGHKCRFCLLS</sequence>
<accession>A0A6G0Y316</accession>
<keyword evidence="3" id="KW-1185">Reference proteome</keyword>
<gene>
    <name evidence="2" type="ORF">FWK35_00024371</name>
</gene>
<dbReference type="PANTHER" id="PTHR45749">
    <property type="match status" value="1"/>
</dbReference>
<dbReference type="PANTHER" id="PTHR45749:SF14">
    <property type="entry name" value="TTF-TYPE DOMAIN-CONTAINING PROTEIN"/>
    <property type="match status" value="1"/>
</dbReference>
<dbReference type="OrthoDB" id="6589422at2759"/>
<reference evidence="2 3" key="1">
    <citation type="submission" date="2019-08" db="EMBL/GenBank/DDBJ databases">
        <title>Whole genome of Aphis craccivora.</title>
        <authorList>
            <person name="Voronova N.V."/>
            <person name="Shulinski R.S."/>
            <person name="Bandarenka Y.V."/>
            <person name="Zhorov D.G."/>
            <person name="Warner D."/>
        </authorList>
    </citation>
    <scope>NUCLEOTIDE SEQUENCE [LARGE SCALE GENOMIC DNA]</scope>
    <source>
        <strain evidence="2">180601</strain>
        <tissue evidence="2">Whole Body</tissue>
    </source>
</reference>
<dbReference type="EMBL" id="VUJU01006475">
    <property type="protein sequence ID" value="KAF0748434.1"/>
    <property type="molecule type" value="Genomic_DNA"/>
</dbReference>
<evidence type="ECO:0000256" key="1">
    <source>
        <dbReference type="SAM" id="MobiDB-lite"/>
    </source>
</evidence>
<feature type="compositionally biased region" description="Polar residues" evidence="1">
    <location>
        <begin position="1"/>
        <end position="15"/>
    </location>
</feature>
<comment type="caution">
    <text evidence="2">The sequence shown here is derived from an EMBL/GenBank/DDBJ whole genome shotgun (WGS) entry which is preliminary data.</text>
</comment>
<dbReference type="AlphaFoldDB" id="A0A6G0Y316"/>
<evidence type="ECO:0000313" key="2">
    <source>
        <dbReference type="EMBL" id="KAF0748434.1"/>
    </source>
</evidence>
<organism evidence="2 3">
    <name type="scientific">Aphis craccivora</name>
    <name type="common">Cowpea aphid</name>
    <dbReference type="NCBI Taxonomy" id="307492"/>
    <lineage>
        <taxon>Eukaryota</taxon>
        <taxon>Metazoa</taxon>
        <taxon>Ecdysozoa</taxon>
        <taxon>Arthropoda</taxon>
        <taxon>Hexapoda</taxon>
        <taxon>Insecta</taxon>
        <taxon>Pterygota</taxon>
        <taxon>Neoptera</taxon>
        <taxon>Paraneoptera</taxon>
        <taxon>Hemiptera</taxon>
        <taxon>Sternorrhyncha</taxon>
        <taxon>Aphidomorpha</taxon>
        <taxon>Aphidoidea</taxon>
        <taxon>Aphididae</taxon>
        <taxon>Aphidini</taxon>
        <taxon>Aphis</taxon>
        <taxon>Aphis</taxon>
    </lineage>
</organism>